<keyword evidence="2" id="KW-1185">Reference proteome</keyword>
<proteinExistence type="predicted"/>
<reference evidence="1" key="1">
    <citation type="submission" date="2022-03" db="EMBL/GenBank/DDBJ databases">
        <authorList>
            <person name="Martin H S."/>
        </authorList>
    </citation>
    <scope>NUCLEOTIDE SEQUENCE</scope>
</reference>
<sequence length="122" mass="13980">MEKSNAITWADAARRAVEMRGDLCRRSILLFDVRAVTADLRTNRPIEVWRVGTDLRPIYGGVFLRWILCSGFTSQIERGLYVESCGATGMSDFSNKPKQWEPYFNVTRLKLDHPIGKTWAQV</sequence>
<accession>A0ABN8HTJ9</accession>
<name>A0ABN8HTJ9_9NEOP</name>
<evidence type="ECO:0000313" key="2">
    <source>
        <dbReference type="Proteomes" id="UP000837857"/>
    </source>
</evidence>
<organism evidence="1 2">
    <name type="scientific">Iphiclides podalirius</name>
    <name type="common">scarce swallowtail</name>
    <dbReference type="NCBI Taxonomy" id="110791"/>
    <lineage>
        <taxon>Eukaryota</taxon>
        <taxon>Metazoa</taxon>
        <taxon>Ecdysozoa</taxon>
        <taxon>Arthropoda</taxon>
        <taxon>Hexapoda</taxon>
        <taxon>Insecta</taxon>
        <taxon>Pterygota</taxon>
        <taxon>Neoptera</taxon>
        <taxon>Endopterygota</taxon>
        <taxon>Lepidoptera</taxon>
        <taxon>Glossata</taxon>
        <taxon>Ditrysia</taxon>
        <taxon>Papilionoidea</taxon>
        <taxon>Papilionidae</taxon>
        <taxon>Papilioninae</taxon>
        <taxon>Iphiclides</taxon>
    </lineage>
</organism>
<dbReference type="EMBL" id="OW152825">
    <property type="protein sequence ID" value="CAH2041156.1"/>
    <property type="molecule type" value="Genomic_DNA"/>
</dbReference>
<gene>
    <name evidence="1" type="ORF">IPOD504_LOCUS2946</name>
</gene>
<protein>
    <submittedName>
        <fullName evidence="1">Uncharacterized protein</fullName>
    </submittedName>
</protein>
<evidence type="ECO:0000313" key="1">
    <source>
        <dbReference type="EMBL" id="CAH2041156.1"/>
    </source>
</evidence>
<feature type="non-terminal residue" evidence="1">
    <location>
        <position position="122"/>
    </location>
</feature>
<dbReference type="Proteomes" id="UP000837857">
    <property type="component" value="Chromosome 13"/>
</dbReference>